<dbReference type="AlphaFoldDB" id="A0A4R6YIE8"/>
<dbReference type="EMBL" id="SNZH01000028">
    <property type="protein sequence ID" value="TDR36605.1"/>
    <property type="molecule type" value="Genomic_DNA"/>
</dbReference>
<keyword evidence="2" id="KW-1185">Reference proteome</keyword>
<accession>A0A4R6YIE8</accession>
<dbReference type="Proteomes" id="UP000295293">
    <property type="component" value="Unassembled WGS sequence"/>
</dbReference>
<name>A0A4R6YIE8_9GAMM</name>
<gene>
    <name evidence="1" type="ORF">DFR29_12826</name>
</gene>
<comment type="caution">
    <text evidence="1">The sequence shown here is derived from an EMBL/GenBank/DDBJ whole genome shotgun (WGS) entry which is preliminary data.</text>
</comment>
<protein>
    <submittedName>
        <fullName evidence="1">Uncharacterized protein</fullName>
    </submittedName>
</protein>
<evidence type="ECO:0000313" key="1">
    <source>
        <dbReference type="EMBL" id="TDR36605.1"/>
    </source>
</evidence>
<evidence type="ECO:0000313" key="2">
    <source>
        <dbReference type="Proteomes" id="UP000295293"/>
    </source>
</evidence>
<reference evidence="1 2" key="1">
    <citation type="submission" date="2019-03" db="EMBL/GenBank/DDBJ databases">
        <title>Genomic Encyclopedia of Type Strains, Phase IV (KMG-IV): sequencing the most valuable type-strain genomes for metagenomic binning, comparative biology and taxonomic classification.</title>
        <authorList>
            <person name="Goeker M."/>
        </authorList>
    </citation>
    <scope>NUCLEOTIDE SEQUENCE [LARGE SCALE GENOMIC DNA]</scope>
    <source>
        <strain evidence="1 2">DSM 21667</strain>
    </source>
</reference>
<proteinExistence type="predicted"/>
<organism evidence="1 2">
    <name type="scientific">Tahibacter aquaticus</name>
    <dbReference type="NCBI Taxonomy" id="520092"/>
    <lineage>
        <taxon>Bacteria</taxon>
        <taxon>Pseudomonadati</taxon>
        <taxon>Pseudomonadota</taxon>
        <taxon>Gammaproteobacteria</taxon>
        <taxon>Lysobacterales</taxon>
        <taxon>Rhodanobacteraceae</taxon>
        <taxon>Tahibacter</taxon>
    </lineage>
</organism>
<sequence length="31" mass="3669">MEATILFVNIAWMKRYRSDKPSDPLQHGNFC</sequence>